<keyword evidence="3" id="KW-1185">Reference proteome</keyword>
<organism evidence="2 3">
    <name type="scientific">Gymnopus androsaceus JB14</name>
    <dbReference type="NCBI Taxonomy" id="1447944"/>
    <lineage>
        <taxon>Eukaryota</taxon>
        <taxon>Fungi</taxon>
        <taxon>Dikarya</taxon>
        <taxon>Basidiomycota</taxon>
        <taxon>Agaricomycotina</taxon>
        <taxon>Agaricomycetes</taxon>
        <taxon>Agaricomycetidae</taxon>
        <taxon>Agaricales</taxon>
        <taxon>Marasmiineae</taxon>
        <taxon>Omphalotaceae</taxon>
        <taxon>Gymnopus</taxon>
    </lineage>
</organism>
<sequence length="125" mass="13971">MQLNHICRILILGLVSIYSTSTTCKEPDQDARGGKTSFKFTFLKADGTPWPSQGERAIAWSPERVPEPNKNPEAEKMVRAVFGPDNKEIALVKMGYKRMLAYEGVFTNYIPASEKASVFYFSMGA</sequence>
<proteinExistence type="predicted"/>
<gene>
    <name evidence="2" type="ORF">BT96DRAFT_933972</name>
</gene>
<protein>
    <submittedName>
        <fullName evidence="2">Uncharacterized protein</fullName>
    </submittedName>
</protein>
<reference evidence="2" key="1">
    <citation type="journal article" date="2019" name="Environ. Microbiol.">
        <title>Fungal ecological strategies reflected in gene transcription - a case study of two litter decomposers.</title>
        <authorList>
            <person name="Barbi F."/>
            <person name="Kohler A."/>
            <person name="Barry K."/>
            <person name="Baskaran P."/>
            <person name="Daum C."/>
            <person name="Fauchery L."/>
            <person name="Ihrmark K."/>
            <person name="Kuo A."/>
            <person name="LaButti K."/>
            <person name="Lipzen A."/>
            <person name="Morin E."/>
            <person name="Grigoriev I.V."/>
            <person name="Henrissat B."/>
            <person name="Lindahl B."/>
            <person name="Martin F."/>
        </authorList>
    </citation>
    <scope>NUCLEOTIDE SEQUENCE</scope>
    <source>
        <strain evidence="2">JB14</strain>
    </source>
</reference>
<evidence type="ECO:0000256" key="1">
    <source>
        <dbReference type="SAM" id="SignalP"/>
    </source>
</evidence>
<accession>A0A6A4I880</accession>
<dbReference type="EMBL" id="ML769400">
    <property type="protein sequence ID" value="KAE9406791.1"/>
    <property type="molecule type" value="Genomic_DNA"/>
</dbReference>
<dbReference type="Proteomes" id="UP000799118">
    <property type="component" value="Unassembled WGS sequence"/>
</dbReference>
<name>A0A6A4I880_9AGAR</name>
<keyword evidence="1" id="KW-0732">Signal</keyword>
<feature type="chain" id="PRO_5025420093" evidence="1">
    <location>
        <begin position="25"/>
        <end position="125"/>
    </location>
</feature>
<evidence type="ECO:0000313" key="3">
    <source>
        <dbReference type="Proteomes" id="UP000799118"/>
    </source>
</evidence>
<feature type="signal peptide" evidence="1">
    <location>
        <begin position="1"/>
        <end position="24"/>
    </location>
</feature>
<evidence type="ECO:0000313" key="2">
    <source>
        <dbReference type="EMBL" id="KAE9406791.1"/>
    </source>
</evidence>
<dbReference type="AlphaFoldDB" id="A0A6A4I880"/>